<dbReference type="AlphaFoldDB" id="A0A9D1IXA4"/>
<accession>A0A9D1IXA4</accession>
<comment type="caution">
    <text evidence="1">The sequence shown here is derived from an EMBL/GenBank/DDBJ whole genome shotgun (WGS) entry which is preliminary data.</text>
</comment>
<organism evidence="1 2">
    <name type="scientific">Candidatus Ventrousia excrementavium</name>
    <dbReference type="NCBI Taxonomy" id="2840961"/>
    <lineage>
        <taxon>Bacteria</taxon>
        <taxon>Bacillati</taxon>
        <taxon>Bacillota</taxon>
        <taxon>Clostridia</taxon>
        <taxon>Eubacteriales</taxon>
        <taxon>Clostridiaceae</taxon>
        <taxon>Clostridiaceae incertae sedis</taxon>
        <taxon>Candidatus Ventrousia</taxon>
    </lineage>
</organism>
<evidence type="ECO:0000313" key="1">
    <source>
        <dbReference type="EMBL" id="HIU43784.1"/>
    </source>
</evidence>
<sequence>MEVLFAVTGCLGAFVLGALAAGYRHARQVEQGTGTEPEAELPPGLRRQWEDFLSYTGYPGEDEHDED</sequence>
<proteinExistence type="predicted"/>
<protein>
    <submittedName>
        <fullName evidence="1">Uncharacterized protein</fullName>
    </submittedName>
</protein>
<reference evidence="1" key="1">
    <citation type="submission" date="2020-10" db="EMBL/GenBank/DDBJ databases">
        <authorList>
            <person name="Gilroy R."/>
        </authorList>
    </citation>
    <scope>NUCLEOTIDE SEQUENCE</scope>
    <source>
        <strain evidence="1">CHK191-8634</strain>
    </source>
</reference>
<dbReference type="Proteomes" id="UP000824073">
    <property type="component" value="Unassembled WGS sequence"/>
</dbReference>
<dbReference type="EMBL" id="DVMR01000046">
    <property type="protein sequence ID" value="HIU43784.1"/>
    <property type="molecule type" value="Genomic_DNA"/>
</dbReference>
<gene>
    <name evidence="1" type="ORF">IAB67_05745</name>
</gene>
<evidence type="ECO:0000313" key="2">
    <source>
        <dbReference type="Proteomes" id="UP000824073"/>
    </source>
</evidence>
<name>A0A9D1IXA4_9CLOT</name>
<reference evidence="1" key="2">
    <citation type="journal article" date="2021" name="PeerJ">
        <title>Extensive microbial diversity within the chicken gut microbiome revealed by metagenomics and culture.</title>
        <authorList>
            <person name="Gilroy R."/>
            <person name="Ravi A."/>
            <person name="Getino M."/>
            <person name="Pursley I."/>
            <person name="Horton D.L."/>
            <person name="Alikhan N.F."/>
            <person name="Baker D."/>
            <person name="Gharbi K."/>
            <person name="Hall N."/>
            <person name="Watson M."/>
            <person name="Adriaenssens E.M."/>
            <person name="Foster-Nyarko E."/>
            <person name="Jarju S."/>
            <person name="Secka A."/>
            <person name="Antonio M."/>
            <person name="Oren A."/>
            <person name="Chaudhuri R.R."/>
            <person name="La Ragione R."/>
            <person name="Hildebrand F."/>
            <person name="Pallen M.J."/>
        </authorList>
    </citation>
    <scope>NUCLEOTIDE SEQUENCE</scope>
    <source>
        <strain evidence="1">CHK191-8634</strain>
    </source>
</reference>